<gene>
    <name evidence="1" type="ORF">HPK16_15765</name>
</gene>
<dbReference type="AlphaFoldDB" id="A0A7W1T9B6"/>
<name>A0A7W1T9B6_9LIST</name>
<protein>
    <submittedName>
        <fullName evidence="1">Uncharacterized protein</fullName>
    </submittedName>
</protein>
<evidence type="ECO:0000313" key="1">
    <source>
        <dbReference type="EMBL" id="MBA3927794.1"/>
    </source>
</evidence>
<reference evidence="1 2" key="1">
    <citation type="submission" date="2020-08" db="EMBL/GenBank/DDBJ databases">
        <title>Listeria ohnekaius sp. nov. and Listeria portnoyii sp. nov. isolated from non-agricultural and natural environments.</title>
        <authorList>
            <person name="Weller D."/>
            <person name="Belias A.M."/>
            <person name="Liao J."/>
            <person name="Guo S."/>
            <person name="Orsi R.H."/>
            <person name="Wiedmann M."/>
        </authorList>
    </citation>
    <scope>NUCLEOTIDE SEQUENCE [LARGE SCALE GENOMIC DNA]</scope>
    <source>
        <strain evidence="1 2">FSL W9-0585</strain>
    </source>
</reference>
<comment type="caution">
    <text evidence="1">The sequence shown here is derived from an EMBL/GenBank/DDBJ whole genome shotgun (WGS) entry which is preliminary data.</text>
</comment>
<evidence type="ECO:0000313" key="2">
    <source>
        <dbReference type="Proteomes" id="UP000548787"/>
    </source>
</evidence>
<keyword evidence="2" id="KW-1185">Reference proteome</keyword>
<sequence>MNRLFENSDPTEKIKANTDTAVIIMAQAQVDAMTDETLKELTQNHLNQAKVQLVAKQLWKRCLTMAM</sequence>
<dbReference type="Proteomes" id="UP000548787">
    <property type="component" value="Unassembled WGS sequence"/>
</dbReference>
<proteinExistence type="predicted"/>
<organism evidence="1 2">
    <name type="scientific">Listeria rustica</name>
    <dbReference type="NCBI Taxonomy" id="2713503"/>
    <lineage>
        <taxon>Bacteria</taxon>
        <taxon>Bacillati</taxon>
        <taxon>Bacillota</taxon>
        <taxon>Bacilli</taxon>
        <taxon>Bacillales</taxon>
        <taxon>Listeriaceae</taxon>
        <taxon>Listeria</taxon>
    </lineage>
</organism>
<accession>A0A7W1T9B6</accession>
<dbReference type="EMBL" id="JABJVM010000027">
    <property type="protein sequence ID" value="MBA3927794.1"/>
    <property type="molecule type" value="Genomic_DNA"/>
</dbReference>